<evidence type="ECO:0000256" key="1">
    <source>
        <dbReference type="ARBA" id="ARBA00004370"/>
    </source>
</evidence>
<dbReference type="AlphaFoldDB" id="A0A5P1R8J5"/>
<protein>
    <submittedName>
        <fullName evidence="6">OmpA family protein</fullName>
    </submittedName>
</protein>
<keyword evidence="7" id="KW-1185">Reference proteome</keyword>
<reference evidence="6 7" key="1">
    <citation type="journal article" date="2019" name="Biochem. Eng. J.">
        <title>Metabolic engineering of the marine bacteria Neptunomonas concharum for the production of acetoin and meso-2,3-butanediol from acetate.</title>
        <authorList>
            <person name="Li W."/>
            <person name="Pu N."/>
            <person name="Liu C.-X."/>
            <person name="Yuan Q.-P."/>
            <person name="Li Z.-J."/>
        </authorList>
    </citation>
    <scope>NUCLEOTIDE SEQUENCE [LARGE SCALE GENOMIC DNA]</scope>
    <source>
        <strain evidence="6 7">JCM17730</strain>
    </source>
</reference>
<dbReference type="InterPro" id="IPR006664">
    <property type="entry name" value="OMP_bac"/>
</dbReference>
<dbReference type="PRINTS" id="PR01021">
    <property type="entry name" value="OMPADOMAIN"/>
</dbReference>
<evidence type="ECO:0000256" key="3">
    <source>
        <dbReference type="PROSITE-ProRule" id="PRU00473"/>
    </source>
</evidence>
<dbReference type="GO" id="GO:0016020">
    <property type="term" value="C:membrane"/>
    <property type="evidence" value="ECO:0007669"/>
    <property type="project" value="UniProtKB-SubCell"/>
</dbReference>
<sequence>MKKLAMTAGFAIAMGMSAAAMAHPTNSGYVTDSTDTVWRTGFGECWHTGFWSKEDATVEGCDGYKKMAAAPTPAPAPAPAPAMASADRKFAVFFDFDSAVVDSVSDIVNYVNGMGQINSIRLIGNADPIGTSAYNDALSKRRAENVAAALRSAGVDGSKMTVDHLGETAPVAQCSGRGAALISCLRADRRVDVQITGKK</sequence>
<dbReference type="KEGG" id="ncu:F0U83_04115"/>
<evidence type="ECO:0000313" key="7">
    <source>
        <dbReference type="Proteomes" id="UP000324760"/>
    </source>
</evidence>
<dbReference type="EMBL" id="CP043869">
    <property type="protein sequence ID" value="QEQ95954.1"/>
    <property type="molecule type" value="Genomic_DNA"/>
</dbReference>
<dbReference type="CDD" id="cd07185">
    <property type="entry name" value="OmpA_C-like"/>
    <property type="match status" value="1"/>
</dbReference>
<name>A0A5P1R8J5_9GAMM</name>
<dbReference type="Pfam" id="PF00691">
    <property type="entry name" value="OmpA"/>
    <property type="match status" value="1"/>
</dbReference>
<keyword evidence="2 3" id="KW-0472">Membrane</keyword>
<keyword evidence="4" id="KW-0732">Signal</keyword>
<feature type="signal peptide" evidence="4">
    <location>
        <begin position="1"/>
        <end position="22"/>
    </location>
</feature>
<comment type="subcellular location">
    <subcellularLocation>
        <location evidence="1">Membrane</location>
    </subcellularLocation>
</comment>
<gene>
    <name evidence="6" type="ORF">F0U83_04115</name>
</gene>
<dbReference type="Gene3D" id="3.30.1330.60">
    <property type="entry name" value="OmpA-like domain"/>
    <property type="match status" value="1"/>
</dbReference>
<evidence type="ECO:0000256" key="4">
    <source>
        <dbReference type="SAM" id="SignalP"/>
    </source>
</evidence>
<evidence type="ECO:0000256" key="2">
    <source>
        <dbReference type="ARBA" id="ARBA00023136"/>
    </source>
</evidence>
<dbReference type="OrthoDB" id="1149075at2"/>
<proteinExistence type="predicted"/>
<feature type="domain" description="OmpA-like" evidence="5">
    <location>
        <begin position="81"/>
        <end position="199"/>
    </location>
</feature>
<evidence type="ECO:0000313" key="6">
    <source>
        <dbReference type="EMBL" id="QEQ95954.1"/>
    </source>
</evidence>
<dbReference type="SUPFAM" id="SSF103088">
    <property type="entry name" value="OmpA-like"/>
    <property type="match status" value="1"/>
</dbReference>
<dbReference type="InterPro" id="IPR006665">
    <property type="entry name" value="OmpA-like"/>
</dbReference>
<evidence type="ECO:0000259" key="5">
    <source>
        <dbReference type="PROSITE" id="PS51123"/>
    </source>
</evidence>
<feature type="chain" id="PRO_5024853630" evidence="4">
    <location>
        <begin position="23"/>
        <end position="199"/>
    </location>
</feature>
<dbReference type="InterPro" id="IPR036737">
    <property type="entry name" value="OmpA-like_sf"/>
</dbReference>
<dbReference type="Proteomes" id="UP000324760">
    <property type="component" value="Chromosome"/>
</dbReference>
<dbReference type="PROSITE" id="PS51123">
    <property type="entry name" value="OMPA_2"/>
    <property type="match status" value="1"/>
</dbReference>
<dbReference type="RefSeq" id="WP_138988969.1">
    <property type="nucleotide sequence ID" value="NZ_CP043869.1"/>
</dbReference>
<organism evidence="6 7">
    <name type="scientific">Neptunomonas concharum</name>
    <dbReference type="NCBI Taxonomy" id="1031538"/>
    <lineage>
        <taxon>Bacteria</taxon>
        <taxon>Pseudomonadati</taxon>
        <taxon>Pseudomonadota</taxon>
        <taxon>Gammaproteobacteria</taxon>
        <taxon>Oceanospirillales</taxon>
        <taxon>Oceanospirillaceae</taxon>
        <taxon>Neptunomonas</taxon>
    </lineage>
</organism>
<accession>A0A5P1R8J5</accession>